<proteinExistence type="predicted"/>
<organism evidence="1 2">
    <name type="scientific">Aspergillus welwitschiae</name>
    <dbReference type="NCBI Taxonomy" id="1341132"/>
    <lineage>
        <taxon>Eukaryota</taxon>
        <taxon>Fungi</taxon>
        <taxon>Dikarya</taxon>
        <taxon>Ascomycota</taxon>
        <taxon>Pezizomycotina</taxon>
        <taxon>Eurotiomycetes</taxon>
        <taxon>Eurotiomycetidae</taxon>
        <taxon>Eurotiales</taxon>
        <taxon>Aspergillaceae</taxon>
        <taxon>Aspergillus</taxon>
        <taxon>Aspergillus subgen. Circumdati</taxon>
    </lineage>
</organism>
<name>A0A3F3PND3_9EURO</name>
<dbReference type="AlphaFoldDB" id="A0A3F3PND3"/>
<sequence>MKYNTTSTTTVGHSKYPSCIHYNSKVIVPNPSPGRLSFQGWMGSVEEGQKAKQTVVQNIISFPSRRAYKYPPGSHILPHSYSCSFTAVLFTAERYFPLPRILS</sequence>
<accession>A0A3F3PND3</accession>
<dbReference type="EMBL" id="KZ852076">
    <property type="protein sequence ID" value="RDH28461.1"/>
    <property type="molecule type" value="Genomic_DNA"/>
</dbReference>
<keyword evidence="2" id="KW-1185">Reference proteome</keyword>
<dbReference type="Proteomes" id="UP000253729">
    <property type="component" value="Unassembled WGS sequence"/>
</dbReference>
<evidence type="ECO:0000313" key="1">
    <source>
        <dbReference type="EMBL" id="RDH28461.1"/>
    </source>
</evidence>
<dbReference type="GeneID" id="38145321"/>
<protein>
    <submittedName>
        <fullName evidence="1">Uncharacterized protein</fullName>
    </submittedName>
</protein>
<dbReference type="RefSeq" id="XP_026621483.1">
    <property type="nucleotide sequence ID" value="XM_026776965.1"/>
</dbReference>
<evidence type="ECO:0000313" key="2">
    <source>
        <dbReference type="Proteomes" id="UP000253729"/>
    </source>
</evidence>
<reference evidence="1 2" key="1">
    <citation type="submission" date="2018-07" db="EMBL/GenBank/DDBJ databases">
        <title>The genomes of Aspergillus section Nigri reveals drivers in fungal speciation.</title>
        <authorList>
            <consortium name="DOE Joint Genome Institute"/>
            <person name="Vesth T.C."/>
            <person name="Nybo J."/>
            <person name="Theobald S."/>
            <person name="Brandl J."/>
            <person name="Frisvad J.C."/>
            <person name="Nielsen K.F."/>
            <person name="Lyhne E.K."/>
            <person name="Kogle M.E."/>
            <person name="Kuo A."/>
            <person name="Riley R."/>
            <person name="Clum A."/>
            <person name="Nolan M."/>
            <person name="Lipzen A."/>
            <person name="Salamov A."/>
            <person name="Henrissat B."/>
            <person name="Wiebenga A."/>
            <person name="De vries R.P."/>
            <person name="Grigoriev I.V."/>
            <person name="Mortensen U.H."/>
            <person name="Andersen M.R."/>
            <person name="Baker S.E."/>
        </authorList>
    </citation>
    <scope>NUCLEOTIDE SEQUENCE [LARGE SCALE GENOMIC DNA]</scope>
    <source>
        <strain evidence="1 2">CBS 139.54b</strain>
    </source>
</reference>
<gene>
    <name evidence="1" type="ORF">BDQ94DRAFT_97733</name>
</gene>